<protein>
    <submittedName>
        <fullName evidence="1">Uncharacterized protein</fullName>
    </submittedName>
</protein>
<organism evidence="1 2">
    <name type="scientific">Smittium mucronatum</name>
    <dbReference type="NCBI Taxonomy" id="133383"/>
    <lineage>
        <taxon>Eukaryota</taxon>
        <taxon>Fungi</taxon>
        <taxon>Fungi incertae sedis</taxon>
        <taxon>Zoopagomycota</taxon>
        <taxon>Kickxellomycotina</taxon>
        <taxon>Harpellomycetes</taxon>
        <taxon>Harpellales</taxon>
        <taxon>Legeriomycetaceae</taxon>
        <taxon>Smittium</taxon>
    </lineage>
</organism>
<dbReference type="Proteomes" id="UP000187455">
    <property type="component" value="Unassembled WGS sequence"/>
</dbReference>
<dbReference type="AlphaFoldDB" id="A0A1R0H8L8"/>
<accession>A0A1R0H8L8</accession>
<gene>
    <name evidence="1" type="ORF">AYI68_g277</name>
</gene>
<evidence type="ECO:0000313" key="1">
    <source>
        <dbReference type="EMBL" id="OLY85530.1"/>
    </source>
</evidence>
<name>A0A1R0H8L8_9FUNG</name>
<dbReference type="OrthoDB" id="10662270at2759"/>
<comment type="caution">
    <text evidence="1">The sequence shown here is derived from an EMBL/GenBank/DDBJ whole genome shotgun (WGS) entry which is preliminary data.</text>
</comment>
<reference evidence="1 2" key="1">
    <citation type="journal article" date="2016" name="Mol. Biol. Evol.">
        <title>Genome-Wide Survey of Gut Fungi (Harpellales) Reveals the First Horizontally Transferred Ubiquitin Gene from a Mosquito Host.</title>
        <authorList>
            <person name="Wang Y."/>
            <person name="White M.M."/>
            <person name="Kvist S."/>
            <person name="Moncalvo J.M."/>
        </authorList>
    </citation>
    <scope>NUCLEOTIDE SEQUENCE [LARGE SCALE GENOMIC DNA]</scope>
    <source>
        <strain evidence="1 2">ALG-7-W6</strain>
    </source>
</reference>
<evidence type="ECO:0000313" key="2">
    <source>
        <dbReference type="Proteomes" id="UP000187455"/>
    </source>
</evidence>
<dbReference type="EMBL" id="LSSL01000083">
    <property type="protein sequence ID" value="OLY85530.1"/>
    <property type="molecule type" value="Genomic_DNA"/>
</dbReference>
<proteinExistence type="predicted"/>
<keyword evidence="2" id="KW-1185">Reference proteome</keyword>
<sequence length="313" mass="35844">MDIFETISSLLIDPFRKNIMGTIGSSRANGQSRRIQRCPSKTILSDWKISQYSNDENLQPQINTNTRSPTGGTRTIENKKNNALLPKYADKVLSKNKKTLTTNYYKKNPVKFGKLNSRNKVVSTQTLPTIATADNKQLQKTPASVIQKNHTVKNLDFELASFDCQRIDTATANPPKNNNQKKLEIRNTKIRSPIHISPKFSSKLIKTLEIKYTINRPITTSPIKKFFSQDSINYDSLKQPQTINIKMEKAPNQMPKKELYNEIICDRGDLQPLPKKHKKSRVSIIELSPNVEYKVSDIENIPDEIYRGNFFKM</sequence>